<dbReference type="NCBIfam" id="TIGR03696">
    <property type="entry name" value="Rhs_assc_core"/>
    <property type="match status" value="1"/>
</dbReference>
<dbReference type="PANTHER" id="PTHR32305:SF15">
    <property type="entry name" value="PROTEIN RHSA-RELATED"/>
    <property type="match status" value="1"/>
</dbReference>
<feature type="chain" id="PRO_5003314440" evidence="2">
    <location>
        <begin position="30"/>
        <end position="711"/>
    </location>
</feature>
<gene>
    <name evidence="4" type="ORF">ABI_43230</name>
</gene>
<dbReference type="Pfam" id="PF05593">
    <property type="entry name" value="RHS_repeat"/>
    <property type="match status" value="1"/>
</dbReference>
<dbReference type="STRING" id="715226.ABI_43230"/>
<evidence type="ECO:0000313" key="5">
    <source>
        <dbReference type="Proteomes" id="UP000006512"/>
    </source>
</evidence>
<evidence type="ECO:0000256" key="2">
    <source>
        <dbReference type="SAM" id="SignalP"/>
    </source>
</evidence>
<keyword evidence="2" id="KW-0732">Signal</keyword>
<feature type="domain" description="Teneurin-like YD-shell" evidence="3">
    <location>
        <begin position="212"/>
        <end position="329"/>
    </location>
</feature>
<keyword evidence="5" id="KW-1185">Reference proteome</keyword>
<name>F4QT30_9CAUL</name>
<dbReference type="eggNOG" id="COG3209">
    <property type="taxonomic scope" value="Bacteria"/>
</dbReference>
<dbReference type="Gene3D" id="2.180.10.10">
    <property type="entry name" value="RHS repeat-associated core"/>
    <property type="match status" value="1"/>
</dbReference>
<accession>F4QT30</accession>
<dbReference type="NCBIfam" id="TIGR01643">
    <property type="entry name" value="YD_repeat_2x"/>
    <property type="match status" value="2"/>
</dbReference>
<dbReference type="AlphaFoldDB" id="F4QT30"/>
<dbReference type="HOGENOM" id="CLU_021148_0_0_5"/>
<dbReference type="InterPro" id="IPR022385">
    <property type="entry name" value="Rhs_assc_core"/>
</dbReference>
<evidence type="ECO:0000259" key="3">
    <source>
        <dbReference type="Pfam" id="PF25023"/>
    </source>
</evidence>
<reference evidence="5" key="1">
    <citation type="submission" date="2011-03" db="EMBL/GenBank/DDBJ databases">
        <title>Draft genome sequence of Brevundimonas diminuta.</title>
        <authorList>
            <person name="Brown P.J.B."/>
            <person name="Buechlein A."/>
            <person name="Hemmerich C."/>
            <person name="Brun Y.V."/>
        </authorList>
    </citation>
    <scope>NUCLEOTIDE SEQUENCE [LARGE SCALE GENOMIC DNA]</scope>
    <source>
        <strain evidence="5">C19</strain>
    </source>
</reference>
<dbReference type="InterPro" id="IPR006530">
    <property type="entry name" value="YD"/>
</dbReference>
<proteinExistence type="predicted"/>
<sequence>MVSQSTITRGLGAAAILLTGAFTAPPLQAETIHSVTQVSYDSVGRPLCAAVRMNPAAYGTLPSSACDLGTESPTFGPDRITKNTYDDAGQLLQVDQAYGTSVQRAYARYTYTVNGQKWTEKDANGNLTTLEYDGFGRLKKLRYPNTAIGAGTSSTTDYEDYTYDANGNRQTWRRRNGATISYSYDKLNRVTLEDQPAITGVQTATEKDVYTRYDSLGRITWKRFASTSGSGVSYAYDGLGRLESTTDMHGRPLGYLYNAAGARTRLTYPDGNWQPYTLDNLNRLTSSGMGSFNFTLSYDSLGRMTSVSRNNSTSTTYGYDGLGRLSSMTQNLVNTAYNVTWTFNGRNPAGQITSWGATSTVYDYEEIASSTVNTNYDGLNRDTGISVLSGGYDTNGNLANETTPSASDAATKRCMTYDNMNRLLKVAKCSTPTAPDLIMTYDPEGRLAAYTYGSTTTEFLYDGVNLIGEYIHSSATGHASDGMSRRYIHGTGTDQPLLWFIGSGIASGGQFYITNYQGSVIGVSNSAGNVPELYKYGPYGEPKNAQGAKFWDGARFRYTGQYAIKEAELYYYKARVYDPMYGRFLQTDPIGSKDDLNLYGYVKGDPVNGSDPTGLKGECFGKLCNNSAGHTPKSRQAQQDQYDRTHPNMAKGGTLVVAGTVGGGVGVKGSHSRGIAVDTTGKSSGIKTTTVTAGGGANASNGVSVTVEMER</sequence>
<dbReference type="InterPro" id="IPR031325">
    <property type="entry name" value="RHS_repeat"/>
</dbReference>
<dbReference type="Pfam" id="PF25023">
    <property type="entry name" value="TEN_YD-shell"/>
    <property type="match status" value="1"/>
</dbReference>
<feature type="signal peptide" evidence="2">
    <location>
        <begin position="1"/>
        <end position="29"/>
    </location>
</feature>
<evidence type="ECO:0000256" key="1">
    <source>
        <dbReference type="ARBA" id="ARBA00022737"/>
    </source>
</evidence>
<evidence type="ECO:0000313" key="4">
    <source>
        <dbReference type="EMBL" id="EGF89900.1"/>
    </source>
</evidence>
<dbReference type="Proteomes" id="UP000006512">
    <property type="component" value="Unassembled WGS sequence"/>
</dbReference>
<keyword evidence="1" id="KW-0677">Repeat</keyword>
<dbReference type="PANTHER" id="PTHR32305">
    <property type="match status" value="1"/>
</dbReference>
<dbReference type="EMBL" id="GL883080">
    <property type="protein sequence ID" value="EGF89900.1"/>
    <property type="molecule type" value="Genomic_DNA"/>
</dbReference>
<dbReference type="RefSeq" id="WP_006275099.1">
    <property type="nucleotide sequence ID" value="NZ_GL883080.1"/>
</dbReference>
<dbReference type="InterPro" id="IPR050708">
    <property type="entry name" value="T6SS_VgrG/RHS"/>
</dbReference>
<dbReference type="InterPro" id="IPR056823">
    <property type="entry name" value="TEN-like_YD-shell"/>
</dbReference>
<protein>
    <submittedName>
        <fullName evidence="4">RHS Repeat family protein</fullName>
    </submittedName>
</protein>
<dbReference type="OrthoDB" id="7169608at2"/>
<organism evidence="4 5">
    <name type="scientific">Asticcacaulis biprosthecium C19</name>
    <dbReference type="NCBI Taxonomy" id="715226"/>
    <lineage>
        <taxon>Bacteria</taxon>
        <taxon>Pseudomonadati</taxon>
        <taxon>Pseudomonadota</taxon>
        <taxon>Alphaproteobacteria</taxon>
        <taxon>Caulobacterales</taxon>
        <taxon>Caulobacteraceae</taxon>
        <taxon>Asticcacaulis</taxon>
    </lineage>
</organism>